<gene>
    <name evidence="2" type="ORF">MNB_SV-8-688</name>
</gene>
<evidence type="ECO:0000256" key="1">
    <source>
        <dbReference type="SAM" id="Phobius"/>
    </source>
</evidence>
<proteinExistence type="predicted"/>
<name>A0A1W1BQZ7_9ZZZZ</name>
<dbReference type="EMBL" id="FPHD01000034">
    <property type="protein sequence ID" value="SFV56000.1"/>
    <property type="molecule type" value="Genomic_DNA"/>
</dbReference>
<dbReference type="AlphaFoldDB" id="A0A1W1BQZ7"/>
<feature type="transmembrane region" description="Helical" evidence="1">
    <location>
        <begin position="167"/>
        <end position="187"/>
    </location>
</feature>
<reference evidence="2" key="1">
    <citation type="submission" date="2016-10" db="EMBL/GenBank/DDBJ databases">
        <authorList>
            <person name="de Groot N.N."/>
        </authorList>
    </citation>
    <scope>NUCLEOTIDE SEQUENCE</scope>
</reference>
<evidence type="ECO:0000313" key="2">
    <source>
        <dbReference type="EMBL" id="SFV56000.1"/>
    </source>
</evidence>
<keyword evidence="1" id="KW-0812">Transmembrane</keyword>
<protein>
    <submittedName>
        <fullName evidence="2">Arginine/ornithine antiporter ArcD</fullName>
    </submittedName>
</protein>
<accession>A0A1W1BQZ7</accession>
<organism evidence="2">
    <name type="scientific">hydrothermal vent metagenome</name>
    <dbReference type="NCBI Taxonomy" id="652676"/>
    <lineage>
        <taxon>unclassified sequences</taxon>
        <taxon>metagenomes</taxon>
        <taxon>ecological metagenomes</taxon>
    </lineage>
</organism>
<keyword evidence="1" id="KW-0472">Membrane</keyword>
<sequence length="200" mass="22618">MLALLLPLLLNAAHILKDDLLRPEASKLIERMGDELFSKTGINEYVVATNENFPEKFNLVTYSKKYEANTSKPYVMLIFAPNAIITQKSGQKGRVALIPSSDVLRKLYNKSDVMDATIDVVASEDKNTKEDKFNIGIVQGFSELADQMATSKNVKLKTTIPNDTRTIIGYVKILVFIGTFFVLWIFILRPLWMRIKNGKQ</sequence>
<keyword evidence="1" id="KW-1133">Transmembrane helix</keyword>